<sequence>MENIVIRPFEDSDLPGAAAALTDVHATDGYPVEGVAHPEAWLRSDEVLASWVAESGRRIVGHVAVMRPRGEGAVSLWTEQSGADEHRIGVLARLFVVRDARGRTVGERLVMTAMDYGLSHNRRLVLDVMVKDTAALRLYERLGWLRTGGTMHRYGNGQHIEAICYVAPGTGPAQSAAASLPKEPCTEP</sequence>
<reference evidence="3 4" key="1">
    <citation type="submission" date="2020-10" db="EMBL/GenBank/DDBJ databases">
        <title>Streptomyces ferrugineus complate genome analysis.</title>
        <authorList>
            <person name="Anwar N."/>
        </authorList>
    </citation>
    <scope>NUCLEOTIDE SEQUENCE [LARGE SCALE GENOMIC DNA]</scope>
    <source>
        <strain evidence="3 4">CCTCC AA2014009</strain>
    </source>
</reference>
<dbReference type="Gene3D" id="3.40.630.30">
    <property type="match status" value="1"/>
</dbReference>
<dbReference type="AlphaFoldDB" id="A0A7M2SXI0"/>
<dbReference type="CDD" id="cd04301">
    <property type="entry name" value="NAT_SF"/>
    <property type="match status" value="1"/>
</dbReference>
<organism evidence="3 4">
    <name type="scientific">Streptomyces ferrugineus</name>
    <dbReference type="NCBI Taxonomy" id="1413221"/>
    <lineage>
        <taxon>Bacteria</taxon>
        <taxon>Bacillati</taxon>
        <taxon>Actinomycetota</taxon>
        <taxon>Actinomycetes</taxon>
        <taxon>Kitasatosporales</taxon>
        <taxon>Streptomycetaceae</taxon>
        <taxon>Streptomyces</taxon>
    </lineage>
</organism>
<dbReference type="EMBL" id="CP063373">
    <property type="protein sequence ID" value="QOV41002.1"/>
    <property type="molecule type" value="Genomic_DNA"/>
</dbReference>
<dbReference type="InterPro" id="IPR016181">
    <property type="entry name" value="Acyl_CoA_acyltransferase"/>
</dbReference>
<evidence type="ECO:0000313" key="3">
    <source>
        <dbReference type="EMBL" id="QOV41002.1"/>
    </source>
</evidence>
<keyword evidence="1 3" id="KW-0808">Transferase</keyword>
<dbReference type="InterPro" id="IPR050769">
    <property type="entry name" value="NAT_camello-type"/>
</dbReference>
<evidence type="ECO:0000256" key="1">
    <source>
        <dbReference type="ARBA" id="ARBA00022679"/>
    </source>
</evidence>
<dbReference type="SUPFAM" id="SSF55729">
    <property type="entry name" value="Acyl-CoA N-acyltransferases (Nat)"/>
    <property type="match status" value="1"/>
</dbReference>
<dbReference type="Pfam" id="PF00583">
    <property type="entry name" value="Acetyltransf_1"/>
    <property type="match status" value="1"/>
</dbReference>
<dbReference type="PANTHER" id="PTHR13947">
    <property type="entry name" value="GNAT FAMILY N-ACETYLTRANSFERASE"/>
    <property type="match status" value="1"/>
</dbReference>
<proteinExistence type="predicted"/>
<dbReference type="Proteomes" id="UP000594205">
    <property type="component" value="Chromosome"/>
</dbReference>
<dbReference type="GO" id="GO:0008080">
    <property type="term" value="F:N-acetyltransferase activity"/>
    <property type="evidence" value="ECO:0007669"/>
    <property type="project" value="InterPro"/>
</dbReference>
<dbReference type="KEGG" id="sfeu:IM697_04310"/>
<evidence type="ECO:0000259" key="2">
    <source>
        <dbReference type="PROSITE" id="PS51186"/>
    </source>
</evidence>
<feature type="domain" description="N-acetyltransferase" evidence="2">
    <location>
        <begin position="4"/>
        <end position="167"/>
    </location>
</feature>
<accession>A0A7M2SXI0</accession>
<name>A0A7M2SXI0_9ACTN</name>
<protein>
    <submittedName>
        <fullName evidence="3">GNAT family N-acetyltransferase</fullName>
    </submittedName>
</protein>
<keyword evidence="4" id="KW-1185">Reference proteome</keyword>
<gene>
    <name evidence="3" type="ORF">IM697_04310</name>
</gene>
<dbReference type="PROSITE" id="PS51186">
    <property type="entry name" value="GNAT"/>
    <property type="match status" value="1"/>
</dbReference>
<dbReference type="PANTHER" id="PTHR13947:SF37">
    <property type="entry name" value="LD18367P"/>
    <property type="match status" value="1"/>
</dbReference>
<dbReference type="InterPro" id="IPR000182">
    <property type="entry name" value="GNAT_dom"/>
</dbReference>
<evidence type="ECO:0000313" key="4">
    <source>
        <dbReference type="Proteomes" id="UP000594205"/>
    </source>
</evidence>